<sequence length="78" mass="8733">MASRRGDDDPAVESAAYRMMDAFEEYEDSLYDTYGEVTPLDVYDDSDDDDLDDDDDDDDDGMDDSGDGEDPAETDDRP</sequence>
<dbReference type="EMBL" id="FUHW01000052">
    <property type="protein sequence ID" value="SJM72425.1"/>
    <property type="molecule type" value="Genomic_DNA"/>
</dbReference>
<protein>
    <submittedName>
        <fullName evidence="2">Uncharacterized protein</fullName>
    </submittedName>
</protein>
<feature type="compositionally biased region" description="Acidic residues" evidence="1">
    <location>
        <begin position="42"/>
        <end position="78"/>
    </location>
</feature>
<feature type="region of interest" description="Disordered" evidence="1">
    <location>
        <begin position="36"/>
        <end position="78"/>
    </location>
</feature>
<evidence type="ECO:0000313" key="2">
    <source>
        <dbReference type="EMBL" id="SJM72425.1"/>
    </source>
</evidence>
<evidence type="ECO:0000313" key="3">
    <source>
        <dbReference type="Proteomes" id="UP000195913"/>
    </source>
</evidence>
<evidence type="ECO:0000256" key="1">
    <source>
        <dbReference type="SAM" id="MobiDB-lite"/>
    </source>
</evidence>
<organism evidence="2 3">
    <name type="scientific">Arthrobacter rhombi</name>
    <dbReference type="NCBI Taxonomy" id="71253"/>
    <lineage>
        <taxon>Bacteria</taxon>
        <taxon>Bacillati</taxon>
        <taxon>Actinomycetota</taxon>
        <taxon>Actinomycetes</taxon>
        <taxon>Micrococcales</taxon>
        <taxon>Micrococcaceae</taxon>
        <taxon>Arthrobacter</taxon>
    </lineage>
</organism>
<reference evidence="2 3" key="1">
    <citation type="submission" date="2017-02" db="EMBL/GenBank/DDBJ databases">
        <authorList>
            <person name="Peterson S.W."/>
        </authorList>
    </citation>
    <scope>NUCLEOTIDE SEQUENCE [LARGE SCALE GENOMIC DNA]</scope>
    <source>
        <strain evidence="2 3">B Ar 00.02</strain>
    </source>
</reference>
<proteinExistence type="predicted"/>
<accession>A0A1R4GWG0</accession>
<dbReference type="AlphaFoldDB" id="A0A1R4GWG0"/>
<gene>
    <name evidence="2" type="ORF">FM101_15080</name>
</gene>
<name>A0A1R4GWG0_9MICC</name>
<dbReference type="Proteomes" id="UP000195913">
    <property type="component" value="Unassembled WGS sequence"/>
</dbReference>
<keyword evidence="3" id="KW-1185">Reference proteome</keyword>